<feature type="non-terminal residue" evidence="5">
    <location>
        <position position="308"/>
    </location>
</feature>
<evidence type="ECO:0000256" key="3">
    <source>
        <dbReference type="ARBA" id="ARBA00023237"/>
    </source>
</evidence>
<dbReference type="GO" id="GO:0009279">
    <property type="term" value="C:cell outer membrane"/>
    <property type="evidence" value="ECO:0007669"/>
    <property type="project" value="UniProtKB-SubCell"/>
</dbReference>
<evidence type="ECO:0000256" key="2">
    <source>
        <dbReference type="ARBA" id="ARBA00023136"/>
    </source>
</evidence>
<dbReference type="InterPro" id="IPR000531">
    <property type="entry name" value="Beta-barrel_TonB"/>
</dbReference>
<dbReference type="AlphaFoldDB" id="A0A382SUH1"/>
<feature type="domain" description="TonB-dependent receptor-like beta-barrel" evidence="4">
    <location>
        <begin position="17"/>
        <end position="172"/>
    </location>
</feature>
<dbReference type="Pfam" id="PF00593">
    <property type="entry name" value="TonB_dep_Rec_b-barrel"/>
    <property type="match status" value="1"/>
</dbReference>
<sequence>RTNPKTFGTILSDGPNGYDNDGDDVYIKFDGIDNDGDNEWLSNDGLDNDNDGVIDEWNEGIDDKICPNGESEGFRNGKYWKCTEGIDEPDEFVDPTSNEYGIYYQSTTELFGTSRYEFITAARFDYHDLLDEGVLFAPKLGFIYKPDDKSSFRLTYGKAHNTPNSITLFTDLFIVRSGLLNVYLRGNKDGTPYCRVGMSCFGSEVYSVVEPGFYSEFYTEDSIFYTMGTHGNSTYFEDYNERVNGAPYFFKTNVAGSLLSGDMTPLDTSLYVIFVPVLNGDGVLYTPTESINLPDVDPIKTEKIQTLE</sequence>
<protein>
    <recommendedName>
        <fullName evidence="4">TonB-dependent receptor-like beta-barrel domain-containing protein</fullName>
    </recommendedName>
</protein>
<feature type="non-terminal residue" evidence="5">
    <location>
        <position position="1"/>
    </location>
</feature>
<dbReference type="SUPFAM" id="SSF56935">
    <property type="entry name" value="Porins"/>
    <property type="match status" value="1"/>
</dbReference>
<keyword evidence="2" id="KW-0472">Membrane</keyword>
<dbReference type="EMBL" id="UINC01131268">
    <property type="protein sequence ID" value="SVD12867.1"/>
    <property type="molecule type" value="Genomic_DNA"/>
</dbReference>
<evidence type="ECO:0000259" key="4">
    <source>
        <dbReference type="Pfam" id="PF00593"/>
    </source>
</evidence>
<dbReference type="InterPro" id="IPR036942">
    <property type="entry name" value="Beta-barrel_TonB_sf"/>
</dbReference>
<reference evidence="5" key="1">
    <citation type="submission" date="2018-05" db="EMBL/GenBank/DDBJ databases">
        <authorList>
            <person name="Lanie J.A."/>
            <person name="Ng W.-L."/>
            <person name="Kazmierczak K.M."/>
            <person name="Andrzejewski T.M."/>
            <person name="Davidsen T.M."/>
            <person name="Wayne K.J."/>
            <person name="Tettelin H."/>
            <person name="Glass J.I."/>
            <person name="Rusch D."/>
            <person name="Podicherti R."/>
            <person name="Tsui H.-C.T."/>
            <person name="Winkler M.E."/>
        </authorList>
    </citation>
    <scope>NUCLEOTIDE SEQUENCE</scope>
</reference>
<proteinExistence type="predicted"/>
<comment type="subcellular location">
    <subcellularLocation>
        <location evidence="1">Cell outer membrane</location>
    </subcellularLocation>
</comment>
<dbReference type="Gene3D" id="2.40.170.20">
    <property type="entry name" value="TonB-dependent receptor, beta-barrel domain"/>
    <property type="match status" value="1"/>
</dbReference>
<evidence type="ECO:0000256" key="1">
    <source>
        <dbReference type="ARBA" id="ARBA00004442"/>
    </source>
</evidence>
<organism evidence="5">
    <name type="scientific">marine metagenome</name>
    <dbReference type="NCBI Taxonomy" id="408172"/>
    <lineage>
        <taxon>unclassified sequences</taxon>
        <taxon>metagenomes</taxon>
        <taxon>ecological metagenomes</taxon>
    </lineage>
</organism>
<gene>
    <name evidence="5" type="ORF">METZ01_LOCUS365721</name>
</gene>
<keyword evidence="3" id="KW-0998">Cell outer membrane</keyword>
<evidence type="ECO:0000313" key="5">
    <source>
        <dbReference type="EMBL" id="SVD12867.1"/>
    </source>
</evidence>
<name>A0A382SUH1_9ZZZZ</name>
<accession>A0A382SUH1</accession>